<evidence type="ECO:0000256" key="3">
    <source>
        <dbReference type="ARBA" id="ARBA00010324"/>
    </source>
</evidence>
<reference evidence="14 15" key="1">
    <citation type="journal article" date="2016" name="Sci. Rep.">
        <title>Metabolic traits of an uncultured archaeal lineage -MSBL1- from brine pools of the Red Sea.</title>
        <authorList>
            <person name="Mwirichia R."/>
            <person name="Alam I."/>
            <person name="Rashid M."/>
            <person name="Vinu M."/>
            <person name="Ba-Alawi W."/>
            <person name="Anthony Kamau A."/>
            <person name="Kamanda Ngugi D."/>
            <person name="Goker M."/>
            <person name="Klenk H.P."/>
            <person name="Bajic V."/>
            <person name="Stingl U."/>
        </authorList>
    </citation>
    <scope>NUCLEOTIDE SEQUENCE [LARGE SCALE GENOMIC DNA]</scope>
    <source>
        <strain evidence="14">SCGC-AAA261O19</strain>
    </source>
</reference>
<comment type="subcellular location">
    <subcellularLocation>
        <location evidence="2">Cytoplasm</location>
    </subcellularLocation>
</comment>
<comment type="caution">
    <text evidence="14">The sequence shown here is derived from an EMBL/GenBank/DDBJ whole genome shotgun (WGS) entry which is preliminary data.</text>
</comment>
<keyword evidence="7" id="KW-0963">Cytoplasm</keyword>
<dbReference type="PATRIC" id="fig|1698277.3.peg.743"/>
<sequence length="133" mass="14848">DVRNSLEDVNERWGGSLSIRVTESWREEIKDWQDSGGLAVHLTMYGLPINEKIPEIRENDVLVIVGSGKVSSEVFDMVDYNIAVGNQPHSEVAALAVFLDRLFEGSELEKKFSGGKMRVLPSKSGKKVEKLED</sequence>
<dbReference type="GO" id="GO:0106059">
    <property type="term" value="F:tRNA (cytidine(56)-2'-O)-methyltransferase activity"/>
    <property type="evidence" value="ECO:0007669"/>
    <property type="project" value="UniProtKB-EC"/>
</dbReference>
<keyword evidence="8" id="KW-0489">Methyltransferase</keyword>
<dbReference type="GO" id="GO:0005737">
    <property type="term" value="C:cytoplasm"/>
    <property type="evidence" value="ECO:0007669"/>
    <property type="project" value="UniProtKB-SubCell"/>
</dbReference>
<evidence type="ECO:0000256" key="6">
    <source>
        <dbReference type="ARBA" id="ARBA00013709"/>
    </source>
</evidence>
<dbReference type="AlphaFoldDB" id="A0A133VAV0"/>
<comment type="function">
    <text evidence="1">Specifically catalyzes the AdoMet-dependent 2'-O-ribose methylation of cytidine at position 56 in tRNAs.</text>
</comment>
<evidence type="ECO:0000256" key="9">
    <source>
        <dbReference type="ARBA" id="ARBA00022679"/>
    </source>
</evidence>
<evidence type="ECO:0000313" key="15">
    <source>
        <dbReference type="Proteomes" id="UP000070076"/>
    </source>
</evidence>
<evidence type="ECO:0000256" key="2">
    <source>
        <dbReference type="ARBA" id="ARBA00004496"/>
    </source>
</evidence>
<dbReference type="Proteomes" id="UP000070076">
    <property type="component" value="Unassembled WGS sequence"/>
</dbReference>
<organism evidence="14 15">
    <name type="scientific">candidate division MSBL1 archaeon SCGC-AAA261O19</name>
    <dbReference type="NCBI Taxonomy" id="1698277"/>
    <lineage>
        <taxon>Archaea</taxon>
        <taxon>Methanobacteriati</taxon>
        <taxon>Methanobacteriota</taxon>
        <taxon>candidate division MSBL1</taxon>
    </lineage>
</organism>
<dbReference type="Pfam" id="PF01994">
    <property type="entry name" value="Trm56"/>
    <property type="match status" value="1"/>
</dbReference>
<dbReference type="PANTHER" id="PTHR42197">
    <property type="entry name" value="TRNA (CYTIDINE(56)-2'-O)-METHYLTRANSFERASE"/>
    <property type="match status" value="1"/>
</dbReference>
<comment type="similarity">
    <text evidence="3">Belongs to the aTrm56 family.</text>
</comment>
<dbReference type="EC" id="2.1.1.206" evidence="5"/>
<keyword evidence="15" id="KW-1185">Reference proteome</keyword>
<dbReference type="InterPro" id="IPR002845">
    <property type="entry name" value="tRNA_mtfrase_aTrm56"/>
</dbReference>
<proteinExistence type="inferred from homology"/>
<keyword evidence="11" id="KW-0819">tRNA processing</keyword>
<keyword evidence="10" id="KW-0949">S-adenosyl-L-methionine</keyword>
<dbReference type="InterPro" id="IPR029028">
    <property type="entry name" value="Alpha/beta_knot_MTases"/>
</dbReference>
<evidence type="ECO:0000256" key="4">
    <source>
        <dbReference type="ARBA" id="ARBA00011738"/>
    </source>
</evidence>
<comment type="catalytic activity">
    <reaction evidence="13">
        <text>cytidine(56) in tRNA + S-adenosyl-L-methionine = 2'-O-methylcytidine(56) in tRNA + S-adenosyl-L-homocysteine + H(+)</text>
        <dbReference type="Rhea" id="RHEA:42968"/>
        <dbReference type="Rhea" id="RHEA-COMP:10308"/>
        <dbReference type="Rhea" id="RHEA-COMP:10309"/>
        <dbReference type="ChEBI" id="CHEBI:15378"/>
        <dbReference type="ChEBI" id="CHEBI:57856"/>
        <dbReference type="ChEBI" id="CHEBI:59789"/>
        <dbReference type="ChEBI" id="CHEBI:74495"/>
        <dbReference type="ChEBI" id="CHEBI:82748"/>
        <dbReference type="EC" id="2.1.1.206"/>
    </reaction>
</comment>
<keyword evidence="9" id="KW-0808">Transferase</keyword>
<evidence type="ECO:0000256" key="11">
    <source>
        <dbReference type="ARBA" id="ARBA00022694"/>
    </source>
</evidence>
<evidence type="ECO:0000256" key="7">
    <source>
        <dbReference type="ARBA" id="ARBA00022490"/>
    </source>
</evidence>
<dbReference type="SUPFAM" id="SSF75217">
    <property type="entry name" value="alpha/beta knot"/>
    <property type="match status" value="1"/>
</dbReference>
<dbReference type="Gene3D" id="3.40.1280.10">
    <property type="match status" value="1"/>
</dbReference>
<evidence type="ECO:0000256" key="5">
    <source>
        <dbReference type="ARBA" id="ARBA00012624"/>
    </source>
</evidence>
<evidence type="ECO:0000256" key="12">
    <source>
        <dbReference type="ARBA" id="ARBA00029826"/>
    </source>
</evidence>
<protein>
    <recommendedName>
        <fullName evidence="6">tRNA (cytidine(56)-2'-O)-methyltransferase</fullName>
        <ecNumber evidence="5">2.1.1.206</ecNumber>
    </recommendedName>
    <alternativeName>
        <fullName evidence="12">tRNA ribose 2'-O-methyltransferase aTrm56</fullName>
    </alternativeName>
</protein>
<feature type="non-terminal residue" evidence="14">
    <location>
        <position position="1"/>
    </location>
</feature>
<evidence type="ECO:0000256" key="1">
    <source>
        <dbReference type="ARBA" id="ARBA00003959"/>
    </source>
</evidence>
<dbReference type="EMBL" id="LHYB01000064">
    <property type="protein sequence ID" value="KXB03588.1"/>
    <property type="molecule type" value="Genomic_DNA"/>
</dbReference>
<evidence type="ECO:0000256" key="13">
    <source>
        <dbReference type="ARBA" id="ARBA00047792"/>
    </source>
</evidence>
<evidence type="ECO:0000256" key="10">
    <source>
        <dbReference type="ARBA" id="ARBA00022691"/>
    </source>
</evidence>
<evidence type="ECO:0000313" key="14">
    <source>
        <dbReference type="EMBL" id="KXB03588.1"/>
    </source>
</evidence>
<dbReference type="PANTHER" id="PTHR42197:SF1">
    <property type="entry name" value="TRNA (CYTIDINE(56)-2'-O)-METHYLTRANSFERASE"/>
    <property type="match status" value="1"/>
</dbReference>
<name>A0A133VAV0_9EURY</name>
<comment type="subunit">
    <text evidence="4">Homodimer.</text>
</comment>
<dbReference type="GO" id="GO:0002128">
    <property type="term" value="P:tRNA nucleoside ribose methylation"/>
    <property type="evidence" value="ECO:0007669"/>
    <property type="project" value="InterPro"/>
</dbReference>
<gene>
    <name evidence="14" type="ORF">AKJ48_03775</name>
</gene>
<dbReference type="InterPro" id="IPR029026">
    <property type="entry name" value="tRNA_m1G_MTases_N"/>
</dbReference>
<evidence type="ECO:0000256" key="8">
    <source>
        <dbReference type="ARBA" id="ARBA00022603"/>
    </source>
</evidence>
<accession>A0A133VAV0</accession>